<dbReference type="Gene3D" id="2.60.60.20">
    <property type="entry name" value="PLAT/LH2 domain"/>
    <property type="match status" value="1"/>
</dbReference>
<evidence type="ECO:0000313" key="4">
    <source>
        <dbReference type="Proteomes" id="UP000007875"/>
    </source>
</evidence>
<dbReference type="AlphaFoldDB" id="H2Y9W7"/>
<reference evidence="4" key="1">
    <citation type="submission" date="2003-08" db="EMBL/GenBank/DDBJ databases">
        <authorList>
            <person name="Birren B."/>
            <person name="Nusbaum C."/>
            <person name="Abebe A."/>
            <person name="Abouelleil A."/>
            <person name="Adekoya E."/>
            <person name="Ait-zahra M."/>
            <person name="Allen N."/>
            <person name="Allen T."/>
            <person name="An P."/>
            <person name="Anderson M."/>
            <person name="Anderson S."/>
            <person name="Arachchi H."/>
            <person name="Armbruster J."/>
            <person name="Bachantsang P."/>
            <person name="Baldwin J."/>
            <person name="Barry A."/>
            <person name="Bayul T."/>
            <person name="Blitshsteyn B."/>
            <person name="Bloom T."/>
            <person name="Blye J."/>
            <person name="Boguslavskiy L."/>
            <person name="Borowsky M."/>
            <person name="Boukhgalter B."/>
            <person name="Brunache A."/>
            <person name="Butler J."/>
            <person name="Calixte N."/>
            <person name="Calvo S."/>
            <person name="Camarata J."/>
            <person name="Campo K."/>
            <person name="Chang J."/>
            <person name="Cheshatsang Y."/>
            <person name="Citroen M."/>
            <person name="Collymore A."/>
            <person name="Considine T."/>
            <person name="Cook A."/>
            <person name="Cooke P."/>
            <person name="Corum B."/>
            <person name="Cuomo C."/>
            <person name="David R."/>
            <person name="Dawoe T."/>
            <person name="Degray S."/>
            <person name="Dodge S."/>
            <person name="Dooley K."/>
            <person name="Dorje P."/>
            <person name="Dorjee K."/>
            <person name="Dorris L."/>
            <person name="Duffey N."/>
            <person name="Dupes A."/>
            <person name="Elkins T."/>
            <person name="Engels R."/>
            <person name="Erickson J."/>
            <person name="Farina A."/>
            <person name="Faro S."/>
            <person name="Ferreira P."/>
            <person name="Fischer H."/>
            <person name="Fitzgerald M."/>
            <person name="Foley K."/>
            <person name="Gage D."/>
            <person name="Galagan J."/>
            <person name="Gearin G."/>
            <person name="Gnerre S."/>
            <person name="Gnirke A."/>
            <person name="Goyette A."/>
            <person name="Graham J."/>
            <person name="Grandbois E."/>
            <person name="Gyaltsen K."/>
            <person name="Hafez N."/>
            <person name="Hagopian D."/>
            <person name="Hagos B."/>
            <person name="Hall J."/>
            <person name="Hatcher B."/>
            <person name="Heller A."/>
            <person name="Higgins H."/>
            <person name="Honan T."/>
            <person name="Horn A."/>
            <person name="Houde N."/>
            <person name="Hughes L."/>
            <person name="Hulme W."/>
            <person name="Husby E."/>
            <person name="Iliev I."/>
            <person name="Jaffe D."/>
            <person name="Jones C."/>
            <person name="Kamal M."/>
            <person name="Kamat A."/>
            <person name="Kamvysselis M."/>
            <person name="Karlsson E."/>
            <person name="Kells C."/>
            <person name="Kieu A."/>
            <person name="Kisner P."/>
            <person name="Kodira C."/>
            <person name="Kulbokas E."/>
            <person name="Labutti K."/>
            <person name="Lama D."/>
            <person name="Landers T."/>
            <person name="Leger J."/>
            <person name="Levine S."/>
            <person name="Lewis D."/>
            <person name="Lewis T."/>
            <person name="Lindblad-toh K."/>
            <person name="Liu X."/>
            <person name="Lokyitsang T."/>
            <person name="Lokyitsang Y."/>
            <person name="Lucien O."/>
            <person name="Lui A."/>
            <person name="Ma L.J."/>
            <person name="Mabbitt R."/>
            <person name="Macdonald J."/>
            <person name="Maclean C."/>
            <person name="Major J."/>
            <person name="Manning J."/>
            <person name="Marabella R."/>
            <person name="Maru K."/>
            <person name="Matthews C."/>
            <person name="Mauceli E."/>
            <person name="Mccarthy M."/>
            <person name="Mcdonough S."/>
            <person name="Mcghee T."/>
            <person name="Meldrim J."/>
            <person name="Meneus L."/>
            <person name="Mesirov J."/>
            <person name="Mihalev A."/>
            <person name="Mihova T."/>
            <person name="Mikkelsen T."/>
            <person name="Mlenga V."/>
            <person name="Moru K."/>
            <person name="Mozes J."/>
            <person name="Mulrain L."/>
            <person name="Munson G."/>
            <person name="Naylor J."/>
            <person name="Newes C."/>
            <person name="Nguyen C."/>
            <person name="Nguyen N."/>
            <person name="Nguyen T."/>
            <person name="Nicol R."/>
            <person name="Nielsen C."/>
            <person name="Nizzari M."/>
            <person name="Norbu C."/>
            <person name="Norbu N."/>
            <person name="O'donnell P."/>
            <person name="Okoawo O."/>
            <person name="O'leary S."/>
            <person name="Omotosho B."/>
            <person name="O'neill K."/>
            <person name="Osman S."/>
            <person name="Parker S."/>
            <person name="Perrin D."/>
            <person name="Phunkhang P."/>
            <person name="Piqani B."/>
            <person name="Purcell S."/>
            <person name="Rachupka T."/>
            <person name="Ramasamy U."/>
            <person name="Rameau R."/>
            <person name="Ray V."/>
            <person name="Raymond C."/>
            <person name="Retta R."/>
            <person name="Richardson S."/>
            <person name="Rise C."/>
            <person name="Rodriguez J."/>
            <person name="Rogers J."/>
            <person name="Rogov P."/>
            <person name="Rutman M."/>
            <person name="Schupbach R."/>
            <person name="Seaman C."/>
            <person name="Settipalli S."/>
            <person name="Sharpe T."/>
            <person name="Sheridan J."/>
            <person name="Sherpa N."/>
            <person name="Shi J."/>
            <person name="Smirnov S."/>
            <person name="Smith C."/>
            <person name="Sougnez C."/>
            <person name="Spencer B."/>
            <person name="Stalker J."/>
            <person name="Stange-thomann N."/>
            <person name="Stavropoulos S."/>
            <person name="Stetson K."/>
            <person name="Stone C."/>
            <person name="Stone S."/>
            <person name="Stubbs M."/>
            <person name="Talamas J."/>
            <person name="Tchuinga P."/>
            <person name="Tenzing P."/>
            <person name="Tesfaye S."/>
            <person name="Theodore J."/>
            <person name="Thoulutsang Y."/>
            <person name="Topham K."/>
            <person name="Towey S."/>
            <person name="Tsamla T."/>
            <person name="Tsomo N."/>
            <person name="Vallee D."/>
            <person name="Vassiliev H."/>
            <person name="Venkataraman V."/>
            <person name="Vinson J."/>
            <person name="Vo A."/>
            <person name="Wade C."/>
            <person name="Wang S."/>
            <person name="Wangchuk T."/>
            <person name="Wangdi T."/>
            <person name="Whittaker C."/>
            <person name="Wilkinson J."/>
            <person name="Wu Y."/>
            <person name="Wyman D."/>
            <person name="Yadav S."/>
            <person name="Yang S."/>
            <person name="Yang X."/>
            <person name="Yeager S."/>
            <person name="Yee E."/>
            <person name="Young G."/>
            <person name="Zainoun J."/>
            <person name="Zembeck L."/>
            <person name="Zimmer A."/>
            <person name="Zody M."/>
            <person name="Lander E."/>
        </authorList>
    </citation>
    <scope>NUCLEOTIDE SEQUENCE [LARGE SCALE GENOMIC DNA]</scope>
</reference>
<dbReference type="Proteomes" id="UP000007875">
    <property type="component" value="Unassembled WGS sequence"/>
</dbReference>
<dbReference type="InParanoid" id="H2Y9W7"/>
<dbReference type="InterPro" id="IPR036392">
    <property type="entry name" value="PLAT/LH2_dom_sf"/>
</dbReference>
<comment type="caution">
    <text evidence="1">Lacks conserved residue(s) required for the propagation of feature annotation.</text>
</comment>
<feature type="domain" description="PLAT" evidence="2">
    <location>
        <begin position="118"/>
        <end position="252"/>
    </location>
</feature>
<evidence type="ECO:0000259" key="2">
    <source>
        <dbReference type="PROSITE" id="PS50095"/>
    </source>
</evidence>
<dbReference type="InterPro" id="IPR001024">
    <property type="entry name" value="PLAT/LH2_dom"/>
</dbReference>
<proteinExistence type="predicted"/>
<organism evidence="3 4">
    <name type="scientific">Ciona savignyi</name>
    <name type="common">Pacific transparent sea squirt</name>
    <dbReference type="NCBI Taxonomy" id="51511"/>
    <lineage>
        <taxon>Eukaryota</taxon>
        <taxon>Metazoa</taxon>
        <taxon>Chordata</taxon>
        <taxon>Tunicata</taxon>
        <taxon>Ascidiacea</taxon>
        <taxon>Phlebobranchia</taxon>
        <taxon>Cionidae</taxon>
        <taxon>Ciona</taxon>
    </lineage>
</organism>
<evidence type="ECO:0000313" key="3">
    <source>
        <dbReference type="Ensembl" id="ENSCSAVP00000002115.1"/>
    </source>
</evidence>
<reference evidence="3" key="3">
    <citation type="submission" date="2025-09" db="UniProtKB">
        <authorList>
            <consortium name="Ensembl"/>
        </authorList>
    </citation>
    <scope>IDENTIFICATION</scope>
</reference>
<accession>H2Y9W7</accession>
<protein>
    <recommendedName>
        <fullName evidence="2">PLAT domain-containing protein</fullName>
    </recommendedName>
</protein>
<keyword evidence="4" id="KW-1185">Reference proteome</keyword>
<dbReference type="HOGENOM" id="CLU_1028688_0_0_1"/>
<dbReference type="SUPFAM" id="SSF49723">
    <property type="entry name" value="Lipase/lipooxygenase domain (PLAT/LH2 domain)"/>
    <property type="match status" value="1"/>
</dbReference>
<name>H2Y9W7_CIOSA</name>
<dbReference type="Pfam" id="PF01477">
    <property type="entry name" value="PLAT"/>
    <property type="match status" value="1"/>
</dbReference>
<sequence length="271" mass="31467">MPISFLMVEFIKLDVQIGTVKKHGFHPWLIRPRAATFARLSYLQQASTRPAMNRGSLPIDAAVMKNSSGVCLRCGHSETGIGGNRCRRMGYWATPPNGRKNQVKYYLTTSSHNPFTVKHYQVQIHWRNDTKTYSNVNIEGFKAKLYLTFHGERGSTAEIALNDGSTFHVIAGKTTRFLVTQDTTQDIGEIQRITFRWERPTCWTWFFCPTENIHLKRIKIFDATEQRRYVYLPLGQDRKGRIQSYEIEPDTQFELLRTSYIRTLFPKKHKA</sequence>
<dbReference type="PROSITE" id="PS50095">
    <property type="entry name" value="PLAT"/>
    <property type="match status" value="1"/>
</dbReference>
<dbReference type="Ensembl" id="ENSCSAVT00000002152.1">
    <property type="protein sequence ID" value="ENSCSAVP00000002115.1"/>
    <property type="gene ID" value="ENSCSAVG00000001243.1"/>
</dbReference>
<dbReference type="STRING" id="51511.ENSCSAVP00000002115"/>
<dbReference type="GeneTree" id="ENSGT00940000165538"/>
<evidence type="ECO:0000256" key="1">
    <source>
        <dbReference type="PROSITE-ProRule" id="PRU00152"/>
    </source>
</evidence>
<reference evidence="3" key="2">
    <citation type="submission" date="2025-08" db="UniProtKB">
        <authorList>
            <consortium name="Ensembl"/>
        </authorList>
    </citation>
    <scope>IDENTIFICATION</scope>
</reference>